<feature type="region of interest" description="C-terminal hotdog fold" evidence="4">
    <location>
        <begin position="1443"/>
        <end position="1590"/>
    </location>
</feature>
<keyword evidence="10" id="KW-1185">Reference proteome</keyword>
<evidence type="ECO:0000313" key="10">
    <source>
        <dbReference type="Proteomes" id="UP001338125"/>
    </source>
</evidence>
<dbReference type="PROSITE" id="PS00606">
    <property type="entry name" value="KS3_1"/>
    <property type="match status" value="1"/>
</dbReference>
<dbReference type="InterPro" id="IPR001031">
    <property type="entry name" value="Thioesterase"/>
</dbReference>
<comment type="caution">
    <text evidence="9">The sequence shown here is derived from an EMBL/GenBank/DDBJ whole genome shotgun (WGS) entry which is preliminary data.</text>
</comment>
<dbReference type="PROSITE" id="PS50075">
    <property type="entry name" value="CARRIER"/>
    <property type="match status" value="1"/>
</dbReference>
<feature type="region of interest" description="Disordered" evidence="5">
    <location>
        <begin position="1599"/>
        <end position="1642"/>
    </location>
</feature>
<evidence type="ECO:0000259" key="8">
    <source>
        <dbReference type="PROSITE" id="PS52019"/>
    </source>
</evidence>
<dbReference type="PROSITE" id="PS52019">
    <property type="entry name" value="PKS_MFAS_DH"/>
    <property type="match status" value="1"/>
</dbReference>
<keyword evidence="2" id="KW-0597">Phosphoprotein</keyword>
<dbReference type="InterPro" id="IPR016039">
    <property type="entry name" value="Thiolase-like"/>
</dbReference>
<name>A0ABR0SNA3_9HYPO</name>
<evidence type="ECO:0000313" key="9">
    <source>
        <dbReference type="EMBL" id="KAK5993544.1"/>
    </source>
</evidence>
<proteinExistence type="predicted"/>
<dbReference type="InterPro" id="IPR001227">
    <property type="entry name" value="Ac_transferase_dom_sf"/>
</dbReference>
<dbReference type="SUPFAM" id="SSF47336">
    <property type="entry name" value="ACP-like"/>
    <property type="match status" value="1"/>
</dbReference>
<accession>A0ABR0SNA3</accession>
<dbReference type="Pfam" id="PF00550">
    <property type="entry name" value="PP-binding"/>
    <property type="match status" value="1"/>
</dbReference>
<dbReference type="InterPro" id="IPR020806">
    <property type="entry name" value="PKS_PP-bd"/>
</dbReference>
<evidence type="ECO:0000256" key="2">
    <source>
        <dbReference type="ARBA" id="ARBA00022553"/>
    </source>
</evidence>
<dbReference type="CDD" id="cd00833">
    <property type="entry name" value="PKS"/>
    <property type="match status" value="1"/>
</dbReference>
<dbReference type="SUPFAM" id="SSF55048">
    <property type="entry name" value="Probable ACP-binding domain of malonyl-CoA ACP transacylase"/>
    <property type="match status" value="1"/>
</dbReference>
<dbReference type="PANTHER" id="PTHR43775">
    <property type="entry name" value="FATTY ACID SYNTHASE"/>
    <property type="match status" value="1"/>
</dbReference>
<dbReference type="InterPro" id="IPR020841">
    <property type="entry name" value="PKS_Beta-ketoAc_synthase_dom"/>
</dbReference>
<dbReference type="NCBIfam" id="TIGR04532">
    <property type="entry name" value="PT_fungal_PKS"/>
    <property type="match status" value="1"/>
</dbReference>
<feature type="active site" description="Proton acceptor; for dehydratase activity" evidence="4">
    <location>
        <position position="1316"/>
    </location>
</feature>
<dbReference type="SMART" id="SM00825">
    <property type="entry name" value="PKS_KS"/>
    <property type="match status" value="1"/>
</dbReference>
<dbReference type="SMART" id="SM00827">
    <property type="entry name" value="PKS_AT"/>
    <property type="match status" value="1"/>
</dbReference>
<dbReference type="EMBL" id="JAVFKD010000012">
    <property type="protein sequence ID" value="KAK5993544.1"/>
    <property type="molecule type" value="Genomic_DNA"/>
</dbReference>
<dbReference type="InterPro" id="IPR049551">
    <property type="entry name" value="PKS_DH_C"/>
</dbReference>
<dbReference type="PANTHER" id="PTHR43775:SF37">
    <property type="entry name" value="SI:DKEY-61P9.11"/>
    <property type="match status" value="1"/>
</dbReference>
<evidence type="ECO:0000259" key="6">
    <source>
        <dbReference type="PROSITE" id="PS50075"/>
    </source>
</evidence>
<dbReference type="Pfam" id="PF14765">
    <property type="entry name" value="PS-DH"/>
    <property type="match status" value="1"/>
</dbReference>
<feature type="compositionally biased region" description="Polar residues" evidence="5">
    <location>
        <begin position="1607"/>
        <end position="1627"/>
    </location>
</feature>
<dbReference type="Gene3D" id="3.10.129.110">
    <property type="entry name" value="Polyketide synthase dehydratase"/>
    <property type="match status" value="1"/>
</dbReference>
<sequence length="1999" mass="217920">MQIRNILVLGDHQDHWFDLFKSLLKKTKGPLLSEYLTQSAQTIRKEINQDAYIGKDVSWRFSTMYELVDCVTRLPTECPSSIRCAIISLTQIGFILGYEEDAKSGLSSRQSLMVTGSGVGLITAAIFASSPSTKALTDLGQVAIALAFRIGSIAQQKIENVIGHHSGAEAPGWGYLTLASDTNETEAILRDFNDTYSLSQHRKCYIAIFDESETVVCGPRSSLELLRKQQGTSGYVSPCLIPLGARHLYSDLDIENLRPLLKGLATYEGASSPALLMSHTGEYLQATSYTDLVQKSIKSLLIGQQDNVTLLQTVNGILSEDECSIFMLADDATSHSFATHVQSLDDGRRVTKFNLQSTKGKTSQQPSKPAIAIVGMAGRFPGAADADLFWELLQAGRDVHRTVPADRFDYTTHSDPTGKTKNTSKSPYGCFIDAPGLFDPRFFNMSPKEAAQTDPAQRLMILTAYEALEMAGFVPNRTPSSRSDRVATFYGQASDDWRETNSSQDIDTYFIPGGIRAFGPGRINYHLKFSGPSVVVDTACSSSFAAIHMACNALWTKDCDTAIAGGANVLTNPDIFAGLSKGHFLSSGGPCKTFDATADGYCRADGVGSVILKRLEDAEIDNDNILGVILGVGTNHSADAVSITHPHAPTQATLYQSILSNNGVDGHDVDYVEMHGTGTAAGDYNEMQSVSEVFAPRSRSRRSYPLYVSSLKSNIGHGEAAAGISSLIKVLLMLRHNAIPPHVGIKGTINPAFPQDLEARNVHIPLSQTIWNSRYTATPRVAFLNNFSAAGGNTALLLREHLPQSAKRQAHPRSTHIISVSARTIRSLQMNMQRLADFIRDNPDAQLSDLSYTLTARRVTHPYRKTFTTSRLSEALSALSSGAQQSFSPVPSKQPNVVFTFTGQGSLYASLAKSLFNTSARFRRDILELDNTATAQGFPSIVGLVDGTVAETASLSPVVTQVGQVCVQLALARLWISWGIQPSAVIGHSLGEYPALAVAGVLSASDMIYLVGNRAQLLEEKCTPGSHGMLAVSADATSLHRHTVGGKVEVSCMNAPGMTVLGGDIEHLQTCAKALQAEGIRCTELPVKYAFHTAQVDSILPDFRRIANRVEYGSARMPVLSPLLGDRVEVGSNVFNAEYLCRHARQTVNFVGALSSVRNQRDWTTDAIWLEVGPHPTCTKFVQMALGSDVSVLASLSRGRDAWQTMAETVCILHDKGFAIEWDQYHQGFEEYHSLVDLPAYAWDLKNYWIDYKNDWALTKGDVVPVQESPMEVVKPRLQTTTVQRIVEAKAEPGKASVVTETDFADAHLAHIAAGHRVNDASLCPSSLYADMALTVGKYLYEEMYPGQPAPALNVCNMSVDKPFILDQKNDALFRISATATKKGAQLHLYTISRKDPSQRTEHASCEVTFEEEGKWSTKWNRKSYLIKDRISALEAAASSGNAHRIQRGLVYKLFRGFVDYDEDYQGIEEMLLDSKQLEASARVTLKPNETGTVYEIPPTWIDSFCHLTGAILNASDAMDTTKFVFISHGWGSLRLRGNLRTGISYRTYTRMQGTSDNIMEGDVWMFDGDEVVGCAKGIKFQRIPRKVIDILLPKAGVEPPSHASHPMTTQRHTTNQPKPQTKLQGGSSRPAAPPSSPELRPESSIIDQILGVISAECGVDAAEMVDGCTFLSLGIDSLLSLEILAKLRESLGIDLRPHVFLENESIGDLKADLLRSSIGNENEQETTLDPSANLLEPAAFSDESLYENDSVGGFEDAGSSVSFATSVSSRSPTPDHDIPEPKAVSYLLSGNPKKATKYLFLFPDGSGSATSYATLPSAGPDTAVFALNCPFMTTPSQWNKGFSSVIKLYLDEIYRRQPNGPYNFGGWSAGGILAYEAAAGNSAGTPEWVIPHFDATVRNLDTYTPLPLPRGKEPVTTAIWARQGVTSVTGGRRPVKEPGDPRVMEWLLEDRSDFTSNGWDSLIGTRAIQCEVMDGHHFSMTREHANELGGLIAKAMRR</sequence>
<evidence type="ECO:0000256" key="4">
    <source>
        <dbReference type="PROSITE-ProRule" id="PRU01363"/>
    </source>
</evidence>
<dbReference type="Gene3D" id="1.10.1200.10">
    <property type="entry name" value="ACP-like"/>
    <property type="match status" value="1"/>
</dbReference>
<evidence type="ECO:0000256" key="5">
    <source>
        <dbReference type="SAM" id="MobiDB-lite"/>
    </source>
</evidence>
<evidence type="ECO:0000259" key="7">
    <source>
        <dbReference type="PROSITE" id="PS52004"/>
    </source>
</evidence>
<organism evidence="9 10">
    <name type="scientific">Cladobotryum mycophilum</name>
    <dbReference type="NCBI Taxonomy" id="491253"/>
    <lineage>
        <taxon>Eukaryota</taxon>
        <taxon>Fungi</taxon>
        <taxon>Dikarya</taxon>
        <taxon>Ascomycota</taxon>
        <taxon>Pezizomycotina</taxon>
        <taxon>Sordariomycetes</taxon>
        <taxon>Hypocreomycetidae</taxon>
        <taxon>Hypocreales</taxon>
        <taxon>Hypocreaceae</taxon>
        <taxon>Cladobotryum</taxon>
    </lineage>
</organism>
<dbReference type="Proteomes" id="UP001338125">
    <property type="component" value="Unassembled WGS sequence"/>
</dbReference>
<dbReference type="InterPro" id="IPR006162">
    <property type="entry name" value="Ppantetheine_attach_site"/>
</dbReference>
<feature type="active site" description="Proton donor; for dehydratase activity" evidence="4">
    <location>
        <position position="1503"/>
    </location>
</feature>
<reference evidence="9 10" key="1">
    <citation type="submission" date="2024-01" db="EMBL/GenBank/DDBJ databases">
        <title>Complete genome of Cladobotryum mycophilum ATHUM6906.</title>
        <authorList>
            <person name="Christinaki A.C."/>
            <person name="Myridakis A.I."/>
            <person name="Kouvelis V.N."/>
        </authorList>
    </citation>
    <scope>NUCLEOTIDE SEQUENCE [LARGE SCALE GENOMIC DNA]</scope>
    <source>
        <strain evidence="9 10">ATHUM6906</strain>
    </source>
</reference>
<dbReference type="Pfam" id="PF02801">
    <property type="entry name" value="Ketoacyl-synt_C"/>
    <property type="match status" value="1"/>
</dbReference>
<evidence type="ECO:0000256" key="1">
    <source>
        <dbReference type="ARBA" id="ARBA00022450"/>
    </source>
</evidence>
<dbReference type="InterPro" id="IPR016035">
    <property type="entry name" value="Acyl_Trfase/lysoPLipase"/>
</dbReference>
<dbReference type="Pfam" id="PF22621">
    <property type="entry name" value="CurL-like_PKS_C"/>
    <property type="match status" value="1"/>
</dbReference>
<feature type="domain" description="PKS/mFAS DH" evidence="8">
    <location>
        <begin position="1284"/>
        <end position="1590"/>
    </location>
</feature>
<keyword evidence="1" id="KW-0596">Phosphopantetheine</keyword>
<dbReference type="InterPro" id="IPR016036">
    <property type="entry name" value="Malonyl_transacylase_ACP-bd"/>
</dbReference>
<feature type="domain" description="Carrier" evidence="6">
    <location>
        <begin position="1637"/>
        <end position="1718"/>
    </location>
</feature>
<feature type="region of interest" description="N-terminal hotdog fold" evidence="4">
    <location>
        <begin position="1284"/>
        <end position="1415"/>
    </location>
</feature>
<dbReference type="InterPro" id="IPR009081">
    <property type="entry name" value="PP-bd_ACP"/>
</dbReference>
<dbReference type="Gene3D" id="3.30.70.3290">
    <property type="match status" value="1"/>
</dbReference>
<dbReference type="InterPro" id="IPR029058">
    <property type="entry name" value="AB_hydrolase_fold"/>
</dbReference>
<dbReference type="Pfam" id="PF00698">
    <property type="entry name" value="Acyl_transf_1"/>
    <property type="match status" value="1"/>
</dbReference>
<evidence type="ECO:0000256" key="3">
    <source>
        <dbReference type="ARBA" id="ARBA00022679"/>
    </source>
</evidence>
<dbReference type="SMART" id="SM00823">
    <property type="entry name" value="PKS_PP"/>
    <property type="match status" value="1"/>
</dbReference>
<dbReference type="SUPFAM" id="SSF53901">
    <property type="entry name" value="Thiolase-like"/>
    <property type="match status" value="1"/>
</dbReference>
<dbReference type="InterPro" id="IPR014031">
    <property type="entry name" value="Ketoacyl_synth_C"/>
</dbReference>
<dbReference type="PROSITE" id="PS52004">
    <property type="entry name" value="KS3_2"/>
    <property type="match status" value="1"/>
</dbReference>
<protein>
    <submittedName>
        <fullName evidence="9">Non-reducing polyketide synthase PKS12</fullName>
    </submittedName>
</protein>
<dbReference type="InterPro" id="IPR049900">
    <property type="entry name" value="PKS_mFAS_DH"/>
</dbReference>
<dbReference type="InterPro" id="IPR014030">
    <property type="entry name" value="Ketoacyl_synth_N"/>
</dbReference>
<dbReference type="Gene3D" id="3.40.47.10">
    <property type="match status" value="1"/>
</dbReference>
<dbReference type="InterPro" id="IPR042104">
    <property type="entry name" value="PKS_dehydratase_sf"/>
</dbReference>
<dbReference type="SUPFAM" id="SSF52151">
    <property type="entry name" value="FabD/lysophospholipase-like"/>
    <property type="match status" value="1"/>
</dbReference>
<dbReference type="InterPro" id="IPR050091">
    <property type="entry name" value="PKS_NRPS_Biosynth_Enz"/>
</dbReference>
<dbReference type="InterPro" id="IPR014043">
    <property type="entry name" value="Acyl_transferase_dom"/>
</dbReference>
<dbReference type="Gene3D" id="3.40.50.1820">
    <property type="entry name" value="alpha/beta hydrolase"/>
    <property type="match status" value="2"/>
</dbReference>
<dbReference type="SUPFAM" id="SSF53474">
    <property type="entry name" value="alpha/beta-Hydrolases"/>
    <property type="match status" value="1"/>
</dbReference>
<dbReference type="InterPro" id="IPR018201">
    <property type="entry name" value="Ketoacyl_synth_AS"/>
</dbReference>
<feature type="domain" description="Ketosynthase family 3 (KS3)" evidence="7">
    <location>
        <begin position="368"/>
        <end position="800"/>
    </location>
</feature>
<dbReference type="PROSITE" id="PS00012">
    <property type="entry name" value="PHOSPHOPANTETHEINE"/>
    <property type="match status" value="1"/>
</dbReference>
<gene>
    <name evidence="9" type="ORF">PT974_06978</name>
</gene>
<dbReference type="Pfam" id="PF16073">
    <property type="entry name" value="SAT"/>
    <property type="match status" value="1"/>
</dbReference>
<dbReference type="InterPro" id="IPR032088">
    <property type="entry name" value="SAT"/>
</dbReference>
<dbReference type="Pfam" id="PF00975">
    <property type="entry name" value="Thioesterase"/>
    <property type="match status" value="1"/>
</dbReference>
<dbReference type="Gene3D" id="3.40.366.10">
    <property type="entry name" value="Malonyl-Coenzyme A Acyl Carrier Protein, domain 2"/>
    <property type="match status" value="2"/>
</dbReference>
<dbReference type="InterPro" id="IPR030918">
    <property type="entry name" value="PT_fungal_PKS"/>
</dbReference>
<dbReference type="InterPro" id="IPR036736">
    <property type="entry name" value="ACP-like_sf"/>
</dbReference>
<keyword evidence="3" id="KW-0808">Transferase</keyword>
<dbReference type="Pfam" id="PF00109">
    <property type="entry name" value="ketoacyl-synt"/>
    <property type="match status" value="1"/>
</dbReference>